<dbReference type="InterPro" id="IPR050638">
    <property type="entry name" value="AA-Vitamin_Transporters"/>
</dbReference>
<evidence type="ECO:0000256" key="2">
    <source>
        <dbReference type="ARBA" id="ARBA00007362"/>
    </source>
</evidence>
<feature type="transmembrane region" description="Helical" evidence="6">
    <location>
        <begin position="7"/>
        <end position="24"/>
    </location>
</feature>
<feature type="transmembrane region" description="Helical" evidence="6">
    <location>
        <begin position="242"/>
        <end position="262"/>
    </location>
</feature>
<sequence>MPMWRAYMVLGILSLVWGTSFILIKKSLEFFTPVQVACLRMSLSALAFVPVLLYNRKRMDWSRLPLLIVLGLCSSALPAILFSTAQQKISSATAGVLNSLTPLFTMIIGVVMFNVKVKWLQVLGILLGLAGAACLILLGKGGIANSPVGYALLIVLATLCYATGTNIIASKFRDMDSLLVSAGSFGTVGVPMGIYLLLGTDFIPRLAALPNPWLAMGYVATLSWVGTVLATIIFFKVIQQTSAIFGATVAYLMPIIAILWGVLDGEKIGFLHVACMAIILLGVSLSRKSA</sequence>
<evidence type="ECO:0000256" key="4">
    <source>
        <dbReference type="ARBA" id="ARBA00022989"/>
    </source>
</evidence>
<keyword evidence="3 6" id="KW-0812">Transmembrane</keyword>
<reference evidence="8 9" key="1">
    <citation type="journal article" date="2011" name="Stand. Genomic Sci.">
        <title>Complete genome sequence of Haliscomenobacter hydrossis type strain (O).</title>
        <authorList>
            <consortium name="US DOE Joint Genome Institute (JGI-PGF)"/>
            <person name="Daligault H."/>
            <person name="Lapidus A."/>
            <person name="Zeytun A."/>
            <person name="Nolan M."/>
            <person name="Lucas S."/>
            <person name="Del Rio T.G."/>
            <person name="Tice H."/>
            <person name="Cheng J.F."/>
            <person name="Tapia R."/>
            <person name="Han C."/>
            <person name="Goodwin L."/>
            <person name="Pitluck S."/>
            <person name="Liolios K."/>
            <person name="Pagani I."/>
            <person name="Ivanova N."/>
            <person name="Huntemann M."/>
            <person name="Mavromatis K."/>
            <person name="Mikhailova N."/>
            <person name="Pati A."/>
            <person name="Chen A."/>
            <person name="Palaniappan K."/>
            <person name="Land M."/>
            <person name="Hauser L."/>
            <person name="Brambilla E.M."/>
            <person name="Rohde M."/>
            <person name="Verbarg S."/>
            <person name="Goker M."/>
            <person name="Bristow J."/>
            <person name="Eisen J.A."/>
            <person name="Markowitz V."/>
            <person name="Hugenholtz P."/>
            <person name="Kyrpides N.C."/>
            <person name="Klenk H.P."/>
            <person name="Woyke T."/>
        </authorList>
    </citation>
    <scope>NUCLEOTIDE SEQUENCE [LARGE SCALE GENOMIC DNA]</scope>
    <source>
        <strain evidence="9">ATCC 27775 / DSM 1100 / LMG 10767 / O</strain>
    </source>
</reference>
<evidence type="ECO:0000313" key="8">
    <source>
        <dbReference type="EMBL" id="AEE50256.1"/>
    </source>
</evidence>
<dbReference type="PANTHER" id="PTHR32322">
    <property type="entry name" value="INNER MEMBRANE TRANSPORTER"/>
    <property type="match status" value="1"/>
</dbReference>
<feature type="transmembrane region" description="Helical" evidence="6">
    <location>
        <begin position="268"/>
        <end position="286"/>
    </location>
</feature>
<feature type="transmembrane region" description="Helical" evidence="6">
    <location>
        <begin position="66"/>
        <end position="85"/>
    </location>
</feature>
<feature type="transmembrane region" description="Helical" evidence="6">
    <location>
        <begin position="30"/>
        <end position="54"/>
    </location>
</feature>
<dbReference type="GO" id="GO:0016020">
    <property type="term" value="C:membrane"/>
    <property type="evidence" value="ECO:0007669"/>
    <property type="project" value="UniProtKB-SubCell"/>
</dbReference>
<protein>
    <recommendedName>
        <fullName evidence="7">EamA domain-containing protein</fullName>
    </recommendedName>
</protein>
<dbReference type="KEGG" id="hhy:Halhy_2381"/>
<evidence type="ECO:0000256" key="1">
    <source>
        <dbReference type="ARBA" id="ARBA00004141"/>
    </source>
</evidence>
<evidence type="ECO:0000256" key="6">
    <source>
        <dbReference type="SAM" id="Phobius"/>
    </source>
</evidence>
<keyword evidence="5 6" id="KW-0472">Membrane</keyword>
<feature type="domain" description="EamA" evidence="7">
    <location>
        <begin position="8"/>
        <end position="136"/>
    </location>
</feature>
<evidence type="ECO:0000256" key="3">
    <source>
        <dbReference type="ARBA" id="ARBA00022692"/>
    </source>
</evidence>
<feature type="domain" description="EamA" evidence="7">
    <location>
        <begin position="151"/>
        <end position="285"/>
    </location>
</feature>
<feature type="transmembrane region" description="Helical" evidence="6">
    <location>
        <begin position="213"/>
        <end position="235"/>
    </location>
</feature>
<dbReference type="AlphaFoldDB" id="F4KVD0"/>
<dbReference type="eggNOG" id="COG0697">
    <property type="taxonomic scope" value="Bacteria"/>
</dbReference>
<dbReference type="PANTHER" id="PTHR32322:SF2">
    <property type="entry name" value="EAMA DOMAIN-CONTAINING PROTEIN"/>
    <property type="match status" value="1"/>
</dbReference>
<feature type="transmembrane region" description="Helical" evidence="6">
    <location>
        <begin position="120"/>
        <end position="138"/>
    </location>
</feature>
<evidence type="ECO:0000313" key="9">
    <source>
        <dbReference type="Proteomes" id="UP000008461"/>
    </source>
</evidence>
<evidence type="ECO:0000259" key="7">
    <source>
        <dbReference type="Pfam" id="PF00892"/>
    </source>
</evidence>
<feature type="transmembrane region" description="Helical" evidence="6">
    <location>
        <begin position="150"/>
        <end position="169"/>
    </location>
</feature>
<dbReference type="Pfam" id="PF00892">
    <property type="entry name" value="EamA"/>
    <property type="match status" value="2"/>
</dbReference>
<comment type="subcellular location">
    <subcellularLocation>
        <location evidence="1">Membrane</location>
        <topology evidence="1">Multi-pass membrane protein</topology>
    </subcellularLocation>
</comment>
<dbReference type="InterPro" id="IPR000620">
    <property type="entry name" value="EamA_dom"/>
</dbReference>
<dbReference type="EMBL" id="CP002691">
    <property type="protein sequence ID" value="AEE50256.1"/>
    <property type="molecule type" value="Genomic_DNA"/>
</dbReference>
<dbReference type="SUPFAM" id="SSF103481">
    <property type="entry name" value="Multidrug resistance efflux transporter EmrE"/>
    <property type="match status" value="2"/>
</dbReference>
<dbReference type="InterPro" id="IPR037185">
    <property type="entry name" value="EmrE-like"/>
</dbReference>
<dbReference type="Proteomes" id="UP000008461">
    <property type="component" value="Chromosome"/>
</dbReference>
<name>F4KVD0_HALH1</name>
<evidence type="ECO:0000256" key="5">
    <source>
        <dbReference type="ARBA" id="ARBA00023136"/>
    </source>
</evidence>
<reference key="2">
    <citation type="submission" date="2011-04" db="EMBL/GenBank/DDBJ databases">
        <title>Complete sequence of chromosome of Haliscomenobacter hydrossis DSM 1100.</title>
        <authorList>
            <consortium name="US DOE Joint Genome Institute (JGI-PGF)"/>
            <person name="Lucas S."/>
            <person name="Han J."/>
            <person name="Lapidus A."/>
            <person name="Bruce D."/>
            <person name="Goodwin L."/>
            <person name="Pitluck S."/>
            <person name="Peters L."/>
            <person name="Kyrpides N."/>
            <person name="Mavromatis K."/>
            <person name="Ivanova N."/>
            <person name="Ovchinnikova G."/>
            <person name="Pagani I."/>
            <person name="Daligault H."/>
            <person name="Detter J.C."/>
            <person name="Han C."/>
            <person name="Land M."/>
            <person name="Hauser L."/>
            <person name="Markowitz V."/>
            <person name="Cheng J.-F."/>
            <person name="Hugenholtz P."/>
            <person name="Woyke T."/>
            <person name="Wu D."/>
            <person name="Verbarg S."/>
            <person name="Frueling A."/>
            <person name="Brambilla E."/>
            <person name="Klenk H.-P."/>
            <person name="Eisen J.A."/>
        </authorList>
    </citation>
    <scope>NUCLEOTIDE SEQUENCE</scope>
    <source>
        <strain>DSM 1100</strain>
    </source>
</reference>
<gene>
    <name evidence="8" type="ordered locus">Halhy_2381</name>
</gene>
<keyword evidence="9" id="KW-1185">Reference proteome</keyword>
<proteinExistence type="inferred from homology"/>
<keyword evidence="4 6" id="KW-1133">Transmembrane helix</keyword>
<feature type="transmembrane region" description="Helical" evidence="6">
    <location>
        <begin position="91"/>
        <end position="113"/>
    </location>
</feature>
<dbReference type="HOGENOM" id="CLU_033863_5_2_10"/>
<accession>F4KVD0</accession>
<feature type="transmembrane region" description="Helical" evidence="6">
    <location>
        <begin position="178"/>
        <end position="198"/>
    </location>
</feature>
<organism evidence="8 9">
    <name type="scientific">Haliscomenobacter hydrossis (strain ATCC 27775 / DSM 1100 / LMG 10767 / O)</name>
    <dbReference type="NCBI Taxonomy" id="760192"/>
    <lineage>
        <taxon>Bacteria</taxon>
        <taxon>Pseudomonadati</taxon>
        <taxon>Bacteroidota</taxon>
        <taxon>Saprospiria</taxon>
        <taxon>Saprospirales</taxon>
        <taxon>Haliscomenobacteraceae</taxon>
        <taxon>Haliscomenobacter</taxon>
    </lineage>
</organism>
<comment type="similarity">
    <text evidence="2">Belongs to the EamA transporter family.</text>
</comment>